<gene>
    <name evidence="1" type="ORF">RPERSI_LOCUS24662</name>
</gene>
<feature type="non-terminal residue" evidence="1">
    <location>
        <position position="155"/>
    </location>
</feature>
<protein>
    <submittedName>
        <fullName evidence="1">33225_t:CDS:1</fullName>
    </submittedName>
</protein>
<evidence type="ECO:0000313" key="2">
    <source>
        <dbReference type="Proteomes" id="UP000789920"/>
    </source>
</evidence>
<evidence type="ECO:0000313" key="1">
    <source>
        <dbReference type="EMBL" id="CAG8817355.1"/>
    </source>
</evidence>
<reference evidence="1" key="1">
    <citation type="submission" date="2021-06" db="EMBL/GenBank/DDBJ databases">
        <authorList>
            <person name="Kallberg Y."/>
            <person name="Tangrot J."/>
            <person name="Rosling A."/>
        </authorList>
    </citation>
    <scope>NUCLEOTIDE SEQUENCE</scope>
    <source>
        <strain evidence="1">MA461A</strain>
    </source>
</reference>
<name>A0ACA9RZG3_9GLOM</name>
<accession>A0ACA9RZG3</accession>
<organism evidence="1 2">
    <name type="scientific">Racocetra persica</name>
    <dbReference type="NCBI Taxonomy" id="160502"/>
    <lineage>
        <taxon>Eukaryota</taxon>
        <taxon>Fungi</taxon>
        <taxon>Fungi incertae sedis</taxon>
        <taxon>Mucoromycota</taxon>
        <taxon>Glomeromycotina</taxon>
        <taxon>Glomeromycetes</taxon>
        <taxon>Diversisporales</taxon>
        <taxon>Gigasporaceae</taxon>
        <taxon>Racocetra</taxon>
    </lineage>
</organism>
<feature type="non-terminal residue" evidence="1">
    <location>
        <position position="1"/>
    </location>
</feature>
<dbReference type="Proteomes" id="UP000789920">
    <property type="component" value="Unassembled WGS sequence"/>
</dbReference>
<sequence length="155" mass="18402">KKLANLEEKASMVIRDIIIHIIEASQPKGQIVLLRKNLYDLQGFIQEHNIKIRWKYGYRMFEKYLDITLDNVEDNSRIFSIDKLDYKLSVIDSFLAIWQAGSPFLHGFHWFYVIFPNAPHPPPIPGYVIISQAKVNHEFDKFISWWEKRLVENEL</sequence>
<keyword evidence="2" id="KW-1185">Reference proteome</keyword>
<comment type="caution">
    <text evidence="1">The sequence shown here is derived from an EMBL/GenBank/DDBJ whole genome shotgun (WGS) entry which is preliminary data.</text>
</comment>
<dbReference type="EMBL" id="CAJVQC010079723">
    <property type="protein sequence ID" value="CAG8817355.1"/>
    <property type="molecule type" value="Genomic_DNA"/>
</dbReference>
<proteinExistence type="predicted"/>